<dbReference type="Gene3D" id="3.40.50.150">
    <property type="entry name" value="Vaccinia Virus protein VP39"/>
    <property type="match status" value="1"/>
</dbReference>
<proteinExistence type="predicted"/>
<accession>I4B8F9</accession>
<dbReference type="InterPro" id="IPR029063">
    <property type="entry name" value="SAM-dependent_MTases_sf"/>
</dbReference>
<keyword evidence="1" id="KW-0489">Methyltransferase</keyword>
<dbReference type="CDD" id="cd02440">
    <property type="entry name" value="AdoMet_MTases"/>
    <property type="match status" value="1"/>
</dbReference>
<dbReference type="PANTHER" id="PTHR43861:SF6">
    <property type="entry name" value="METHYLTRANSFERASE TYPE 11"/>
    <property type="match status" value="1"/>
</dbReference>
<dbReference type="SUPFAM" id="SSF53335">
    <property type="entry name" value="S-adenosyl-L-methionine-dependent methyltransferases"/>
    <property type="match status" value="1"/>
</dbReference>
<reference evidence="1 2" key="1">
    <citation type="submission" date="2012-06" db="EMBL/GenBank/DDBJ databases">
        <title>The complete chromosome of genome of Turneriella parva DSM 21527.</title>
        <authorList>
            <consortium name="US DOE Joint Genome Institute (JGI-PGF)"/>
            <person name="Lucas S."/>
            <person name="Han J."/>
            <person name="Lapidus A."/>
            <person name="Bruce D."/>
            <person name="Goodwin L."/>
            <person name="Pitluck S."/>
            <person name="Peters L."/>
            <person name="Kyrpides N."/>
            <person name="Mavromatis K."/>
            <person name="Ivanova N."/>
            <person name="Mikhailova N."/>
            <person name="Chertkov O."/>
            <person name="Detter J.C."/>
            <person name="Tapia R."/>
            <person name="Han C."/>
            <person name="Land M."/>
            <person name="Hauser L."/>
            <person name="Markowitz V."/>
            <person name="Cheng J.-F."/>
            <person name="Hugenholtz P."/>
            <person name="Woyke T."/>
            <person name="Wu D."/>
            <person name="Gronow S."/>
            <person name="Wellnitz S."/>
            <person name="Brambilla E."/>
            <person name="Klenk H.-P."/>
            <person name="Eisen J.A."/>
        </authorList>
    </citation>
    <scope>NUCLEOTIDE SEQUENCE [LARGE SCALE GENOMIC DNA]</scope>
    <source>
        <strain evidence="2">ATCC BAA-1111 / DSM 21527 / NCTC 11395 / H</strain>
    </source>
</reference>
<keyword evidence="2" id="KW-1185">Reference proteome</keyword>
<dbReference type="GO" id="GO:0032259">
    <property type="term" value="P:methylation"/>
    <property type="evidence" value="ECO:0007669"/>
    <property type="project" value="UniProtKB-KW"/>
</dbReference>
<dbReference type="HOGENOM" id="CLU_068669_3_0_12"/>
<gene>
    <name evidence="1" type="ordered locus">Turpa_2927</name>
</gene>
<dbReference type="Pfam" id="PF13489">
    <property type="entry name" value="Methyltransf_23"/>
    <property type="match status" value="1"/>
</dbReference>
<dbReference type="STRING" id="869212.Turpa_2927"/>
<dbReference type="Proteomes" id="UP000006048">
    <property type="component" value="Chromosome"/>
</dbReference>
<dbReference type="GO" id="GO:0008168">
    <property type="term" value="F:methyltransferase activity"/>
    <property type="evidence" value="ECO:0007669"/>
    <property type="project" value="UniProtKB-KW"/>
</dbReference>
<protein>
    <submittedName>
        <fullName evidence="1">Methyltransferase type 12</fullName>
    </submittedName>
</protein>
<dbReference type="OrthoDB" id="9810247at2"/>
<dbReference type="KEGG" id="tpx:Turpa_2927"/>
<organism evidence="1 2">
    <name type="scientific">Turneriella parva (strain ATCC BAA-1111 / DSM 21527 / NCTC 11395 / H)</name>
    <name type="common">Leptospira parva</name>
    <dbReference type="NCBI Taxonomy" id="869212"/>
    <lineage>
        <taxon>Bacteria</taxon>
        <taxon>Pseudomonadati</taxon>
        <taxon>Spirochaetota</taxon>
        <taxon>Spirochaetia</taxon>
        <taxon>Leptospirales</taxon>
        <taxon>Leptospiraceae</taxon>
        <taxon>Turneriella</taxon>
    </lineage>
</organism>
<evidence type="ECO:0000313" key="2">
    <source>
        <dbReference type="Proteomes" id="UP000006048"/>
    </source>
</evidence>
<dbReference type="RefSeq" id="WP_014804068.1">
    <property type="nucleotide sequence ID" value="NC_018020.1"/>
</dbReference>
<name>I4B8F9_TURPD</name>
<dbReference type="EMBL" id="CP002959">
    <property type="protein sequence ID" value="AFM13566.1"/>
    <property type="molecule type" value="Genomic_DNA"/>
</dbReference>
<dbReference type="AlphaFoldDB" id="I4B8F9"/>
<keyword evidence="1" id="KW-0808">Transferase</keyword>
<evidence type="ECO:0000313" key="1">
    <source>
        <dbReference type="EMBL" id="AFM13566.1"/>
    </source>
</evidence>
<sequence>MSCILCGGRLTPRLSKAGRDAKNYNIAECLNCGVWQIAPMPSEAELNALYQSDYFKVRSDRGYADYASDKIYRSVVSTLEKNLRDLNFFSWEKSLNGPKHLLEVGCAAGHAVAYFAARGWQALGIDIAHEMIEAGKSAGRPLLEADFLQHDFAGQKFSLITHWATLEHLPQAEMFLQRMAKLLADGGRIYLSTCNTGYFARRYGISWRYLNVPEHVFYFNHRSLQCLAKKCGLKVVRAFSYGSGFTTRENAPWWYNFKKHIADRLARYFLTGDMIVVEFVVE</sequence>
<dbReference type="PANTHER" id="PTHR43861">
    <property type="entry name" value="TRANS-ACONITATE 2-METHYLTRANSFERASE-RELATED"/>
    <property type="match status" value="1"/>
</dbReference>